<accession>A0A8T3A344</accession>
<proteinExistence type="predicted"/>
<dbReference type="Gene3D" id="1.25.40.10">
    <property type="entry name" value="Tetratricopeptide repeat domain"/>
    <property type="match status" value="1"/>
</dbReference>
<dbReference type="NCBIfam" id="TIGR00756">
    <property type="entry name" value="PPR"/>
    <property type="match status" value="1"/>
</dbReference>
<evidence type="ECO:0000313" key="2">
    <source>
        <dbReference type="EMBL" id="KAI0488607.1"/>
    </source>
</evidence>
<protein>
    <recommendedName>
        <fullName evidence="4">Pentatricopeptide repeat-containing protein</fullName>
    </recommendedName>
</protein>
<gene>
    <name evidence="2" type="ORF">KFK09_028446</name>
</gene>
<dbReference type="InterPro" id="IPR002885">
    <property type="entry name" value="PPR_rpt"/>
</dbReference>
<name>A0A8T3A344_DENNO</name>
<evidence type="ECO:0000313" key="3">
    <source>
        <dbReference type="Proteomes" id="UP000829196"/>
    </source>
</evidence>
<comment type="caution">
    <text evidence="2">The sequence shown here is derived from an EMBL/GenBank/DDBJ whole genome shotgun (WGS) entry which is preliminary data.</text>
</comment>
<sequence length="50" mass="5459">MTRLVGALAKARSFDKAKDLFKLLGKRDPNAVTYNSLIGHLGLIGIIQSF</sequence>
<reference evidence="2" key="1">
    <citation type="journal article" date="2022" name="Front. Genet.">
        <title>Chromosome-Scale Assembly of the Dendrobium nobile Genome Provides Insights Into the Molecular Mechanism of the Biosynthesis of the Medicinal Active Ingredient of Dendrobium.</title>
        <authorList>
            <person name="Xu Q."/>
            <person name="Niu S.-C."/>
            <person name="Li K.-L."/>
            <person name="Zheng P.-J."/>
            <person name="Zhang X.-J."/>
            <person name="Jia Y."/>
            <person name="Liu Y."/>
            <person name="Niu Y.-X."/>
            <person name="Yu L.-H."/>
            <person name="Chen D.-F."/>
            <person name="Zhang G.-Q."/>
        </authorList>
    </citation>
    <scope>NUCLEOTIDE SEQUENCE</scope>
    <source>
        <tissue evidence="2">Leaf</tissue>
    </source>
</reference>
<keyword evidence="3" id="KW-1185">Reference proteome</keyword>
<dbReference type="SMR" id="A0A8T3A344"/>
<organism evidence="2 3">
    <name type="scientific">Dendrobium nobile</name>
    <name type="common">Orchid</name>
    <dbReference type="NCBI Taxonomy" id="94219"/>
    <lineage>
        <taxon>Eukaryota</taxon>
        <taxon>Viridiplantae</taxon>
        <taxon>Streptophyta</taxon>
        <taxon>Embryophyta</taxon>
        <taxon>Tracheophyta</taxon>
        <taxon>Spermatophyta</taxon>
        <taxon>Magnoliopsida</taxon>
        <taxon>Liliopsida</taxon>
        <taxon>Asparagales</taxon>
        <taxon>Orchidaceae</taxon>
        <taxon>Epidendroideae</taxon>
        <taxon>Malaxideae</taxon>
        <taxon>Dendrobiinae</taxon>
        <taxon>Dendrobium</taxon>
    </lineage>
</organism>
<dbReference type="EMBL" id="JAGYWB010000019">
    <property type="protein sequence ID" value="KAI0488607.1"/>
    <property type="molecule type" value="Genomic_DNA"/>
</dbReference>
<keyword evidence="1" id="KW-0677">Repeat</keyword>
<dbReference type="AlphaFoldDB" id="A0A8T3A344"/>
<dbReference type="InterPro" id="IPR011990">
    <property type="entry name" value="TPR-like_helical_dom_sf"/>
</dbReference>
<dbReference type="Proteomes" id="UP000829196">
    <property type="component" value="Unassembled WGS sequence"/>
</dbReference>
<evidence type="ECO:0008006" key="4">
    <source>
        <dbReference type="Google" id="ProtNLM"/>
    </source>
</evidence>
<evidence type="ECO:0000256" key="1">
    <source>
        <dbReference type="ARBA" id="ARBA00022737"/>
    </source>
</evidence>